<reference evidence="1 2" key="1">
    <citation type="submission" date="2023-06" db="EMBL/GenBank/DDBJ databases">
        <title>Campylobacter magnum sp. nov., isolated from cecal contents of domestic pigs (Sus scrofa domesticus).</title>
        <authorList>
            <person name="Papic B."/>
            <person name="Gruntar I."/>
        </authorList>
    </citation>
    <scope>NUCLEOTIDE SEQUENCE [LARGE SCALE GENOMIC DNA]</scope>
    <source>
        <strain evidence="2">34484-21</strain>
    </source>
</reference>
<dbReference type="Proteomes" id="UP001171111">
    <property type="component" value="Unassembled WGS sequence"/>
</dbReference>
<name>A0ABT8TBS4_9BACT</name>
<evidence type="ECO:0000313" key="1">
    <source>
        <dbReference type="EMBL" id="MDO2409706.1"/>
    </source>
</evidence>
<dbReference type="RefSeq" id="WP_302244504.1">
    <property type="nucleotide sequence ID" value="NZ_JAULJQ010000007.1"/>
</dbReference>
<proteinExistence type="predicted"/>
<sequence>MLPRLVGNSRIRKSSLVRYWAVQAKIFRKHSQERALHLQKG</sequence>
<evidence type="ECO:0000313" key="2">
    <source>
        <dbReference type="Proteomes" id="UP001171111"/>
    </source>
</evidence>
<protein>
    <submittedName>
        <fullName evidence="1">Uncharacterized protein</fullName>
    </submittedName>
</protein>
<gene>
    <name evidence="1" type="ORF">Q2362_06300</name>
</gene>
<comment type="caution">
    <text evidence="1">The sequence shown here is derived from an EMBL/GenBank/DDBJ whole genome shotgun (WGS) entry which is preliminary data.</text>
</comment>
<accession>A0ABT8TBS4</accession>
<dbReference type="EMBL" id="JAULJQ010000007">
    <property type="protein sequence ID" value="MDO2409706.1"/>
    <property type="molecule type" value="Genomic_DNA"/>
</dbReference>
<organism evidence="1 2">
    <name type="scientific">Campylobacter magnus</name>
    <dbReference type="NCBI Taxonomy" id="3026462"/>
    <lineage>
        <taxon>Bacteria</taxon>
        <taxon>Pseudomonadati</taxon>
        <taxon>Campylobacterota</taxon>
        <taxon>Epsilonproteobacteria</taxon>
        <taxon>Campylobacterales</taxon>
        <taxon>Campylobacteraceae</taxon>
        <taxon>Campylobacter</taxon>
    </lineage>
</organism>
<keyword evidence="2" id="KW-1185">Reference proteome</keyword>